<protein>
    <submittedName>
        <fullName evidence="1">Class I SAM-dependent methyltransferase</fullName>
    </submittedName>
</protein>
<dbReference type="Proteomes" id="UP000268094">
    <property type="component" value="Unassembled WGS sequence"/>
</dbReference>
<dbReference type="Gene3D" id="3.40.50.150">
    <property type="entry name" value="Vaccinia Virus protein VP39"/>
    <property type="match status" value="1"/>
</dbReference>
<gene>
    <name evidence="1" type="ORF">D7V88_15280</name>
</gene>
<evidence type="ECO:0000313" key="1">
    <source>
        <dbReference type="EMBL" id="RKG87875.1"/>
    </source>
</evidence>
<keyword evidence="2" id="KW-1185">Reference proteome</keyword>
<sequence length="307" mass="33434">MSAIMTAPACPACDSQTLQPTFLGARLGVETCARCGHRAASHRAPRNTADYHAQYDSGGFMDSLRATRQRQARAIVERLRRHVPQPARLLDFGAGRGWFLEGCRDAGVTELAGADISELSVNLLRDAGIPSVQLALPEGGRWPLPLEALPFRPRILTLLDVVEHFPGPHLSDMVRHLVGQLAPELEWVVLKVPVASGLLYRVSRVMAGLGTPQFLEQLYQCGSFPPHESYFTRASMEALLRRVGLEPVDAFGDLDFEAGSLADRAHAARRLPRPLVTLAGQGLGAVAEGLRLQDAWIFIARVGQARA</sequence>
<dbReference type="EMBL" id="RAVZ01000090">
    <property type="protein sequence ID" value="RKG87875.1"/>
    <property type="molecule type" value="Genomic_DNA"/>
</dbReference>
<name>A0A3A8IXC7_9BACT</name>
<dbReference type="InterPro" id="IPR029063">
    <property type="entry name" value="SAM-dependent_MTases_sf"/>
</dbReference>
<dbReference type="SUPFAM" id="SSF53335">
    <property type="entry name" value="S-adenosyl-L-methionine-dependent methyltransferases"/>
    <property type="match status" value="1"/>
</dbReference>
<dbReference type="RefSeq" id="WP_120541371.1">
    <property type="nucleotide sequence ID" value="NZ_RAVZ01000090.1"/>
</dbReference>
<keyword evidence="1" id="KW-0808">Transferase</keyword>
<organism evidence="1 2">
    <name type="scientific">Corallococcus terminator</name>
    <dbReference type="NCBI Taxonomy" id="2316733"/>
    <lineage>
        <taxon>Bacteria</taxon>
        <taxon>Pseudomonadati</taxon>
        <taxon>Myxococcota</taxon>
        <taxon>Myxococcia</taxon>
        <taxon>Myxococcales</taxon>
        <taxon>Cystobacterineae</taxon>
        <taxon>Myxococcaceae</taxon>
        <taxon>Corallococcus</taxon>
    </lineage>
</organism>
<accession>A0A3A8IXC7</accession>
<dbReference type="OrthoDB" id="7342932at2"/>
<comment type="caution">
    <text evidence="1">The sequence shown here is derived from an EMBL/GenBank/DDBJ whole genome shotgun (WGS) entry which is preliminary data.</text>
</comment>
<dbReference type="GO" id="GO:0008168">
    <property type="term" value="F:methyltransferase activity"/>
    <property type="evidence" value="ECO:0007669"/>
    <property type="project" value="UniProtKB-KW"/>
</dbReference>
<proteinExistence type="predicted"/>
<dbReference type="GO" id="GO:0032259">
    <property type="term" value="P:methylation"/>
    <property type="evidence" value="ECO:0007669"/>
    <property type="project" value="UniProtKB-KW"/>
</dbReference>
<reference evidence="2" key="1">
    <citation type="submission" date="2018-09" db="EMBL/GenBank/DDBJ databases">
        <authorList>
            <person name="Livingstone P.G."/>
            <person name="Whitworth D.E."/>
        </authorList>
    </citation>
    <scope>NUCLEOTIDE SEQUENCE [LARGE SCALE GENOMIC DNA]</scope>
    <source>
        <strain evidence="2">CA054A</strain>
    </source>
</reference>
<evidence type="ECO:0000313" key="2">
    <source>
        <dbReference type="Proteomes" id="UP000268094"/>
    </source>
</evidence>
<keyword evidence="1" id="KW-0489">Methyltransferase</keyword>
<dbReference type="AlphaFoldDB" id="A0A3A8IXC7"/>
<dbReference type="Pfam" id="PF13489">
    <property type="entry name" value="Methyltransf_23"/>
    <property type="match status" value="1"/>
</dbReference>